<evidence type="ECO:0000259" key="4">
    <source>
        <dbReference type="PROSITE" id="PS51118"/>
    </source>
</evidence>
<evidence type="ECO:0000313" key="6">
    <source>
        <dbReference type="Proteomes" id="UP000272729"/>
    </source>
</evidence>
<evidence type="ECO:0000256" key="1">
    <source>
        <dbReference type="ARBA" id="ARBA00023015"/>
    </source>
</evidence>
<dbReference type="PANTHER" id="PTHR33204:SF18">
    <property type="entry name" value="TRANSCRIPTIONAL REGULATORY PROTEIN"/>
    <property type="match status" value="1"/>
</dbReference>
<evidence type="ECO:0000313" key="5">
    <source>
        <dbReference type="EMBL" id="RKT72980.1"/>
    </source>
</evidence>
<dbReference type="Gene3D" id="1.10.10.10">
    <property type="entry name" value="Winged helix-like DNA-binding domain superfamily/Winged helix DNA-binding domain"/>
    <property type="match status" value="1"/>
</dbReference>
<dbReference type="AlphaFoldDB" id="A0A495XFD3"/>
<feature type="domain" description="HTH hxlR-type" evidence="4">
    <location>
        <begin position="13"/>
        <end position="110"/>
    </location>
</feature>
<proteinExistence type="predicted"/>
<keyword evidence="6" id="KW-1185">Reference proteome</keyword>
<keyword evidence="2" id="KW-0238">DNA-binding</keyword>
<accession>A0A495XFD3</accession>
<evidence type="ECO:0000256" key="2">
    <source>
        <dbReference type="ARBA" id="ARBA00023125"/>
    </source>
</evidence>
<dbReference type="Pfam" id="PF01638">
    <property type="entry name" value="HxlR"/>
    <property type="match status" value="1"/>
</dbReference>
<dbReference type="GO" id="GO:0003677">
    <property type="term" value="F:DNA binding"/>
    <property type="evidence" value="ECO:0007669"/>
    <property type="project" value="UniProtKB-KW"/>
</dbReference>
<dbReference type="RefSeq" id="WP_121226418.1">
    <property type="nucleotide sequence ID" value="NZ_JBIUBA010000028.1"/>
</dbReference>
<dbReference type="PROSITE" id="PS51118">
    <property type="entry name" value="HTH_HXLR"/>
    <property type="match status" value="1"/>
</dbReference>
<sequence>MAVRRVHFEQAWCPVSRSVDAVGDWWSLLIVRDAFDGVRRLTDFQRSLGVAKNMLGARLRELVAHGVLRPVPAPDGGFHREYELTAKGRDLFPVIVALRQWGERHCFAPGEPHTVLVDRAQGLPVRPLEVRAESGRVLGPDDTVVTGVS</sequence>
<dbReference type="OrthoDB" id="5181972at2"/>
<dbReference type="SUPFAM" id="SSF46785">
    <property type="entry name" value="Winged helix' DNA-binding domain"/>
    <property type="match status" value="1"/>
</dbReference>
<dbReference type="InterPro" id="IPR002577">
    <property type="entry name" value="HTH_HxlR"/>
</dbReference>
<dbReference type="Proteomes" id="UP000272729">
    <property type="component" value="Unassembled WGS sequence"/>
</dbReference>
<evidence type="ECO:0000256" key="3">
    <source>
        <dbReference type="ARBA" id="ARBA00023163"/>
    </source>
</evidence>
<keyword evidence="3" id="KW-0804">Transcription</keyword>
<comment type="caution">
    <text evidence="5">The sequence shown here is derived from an EMBL/GenBank/DDBJ whole genome shotgun (WGS) entry which is preliminary data.</text>
</comment>
<dbReference type="EMBL" id="RBXR01000001">
    <property type="protein sequence ID" value="RKT72980.1"/>
    <property type="molecule type" value="Genomic_DNA"/>
</dbReference>
<protein>
    <submittedName>
        <fullName evidence="5">HxlR family transcriptional regulator</fullName>
    </submittedName>
</protein>
<reference evidence="5 6" key="1">
    <citation type="submission" date="2018-10" db="EMBL/GenBank/DDBJ databases">
        <title>Sequencing the genomes of 1000 actinobacteria strains.</title>
        <authorList>
            <person name="Klenk H.-P."/>
        </authorList>
    </citation>
    <scope>NUCLEOTIDE SEQUENCE [LARGE SCALE GENOMIC DNA]</scope>
    <source>
        <strain evidence="5 6">DSM 43911</strain>
    </source>
</reference>
<organism evidence="5 6">
    <name type="scientific">Saccharothrix variisporea</name>
    <dbReference type="NCBI Taxonomy" id="543527"/>
    <lineage>
        <taxon>Bacteria</taxon>
        <taxon>Bacillati</taxon>
        <taxon>Actinomycetota</taxon>
        <taxon>Actinomycetes</taxon>
        <taxon>Pseudonocardiales</taxon>
        <taxon>Pseudonocardiaceae</taxon>
        <taxon>Saccharothrix</taxon>
    </lineage>
</organism>
<name>A0A495XFD3_9PSEU</name>
<dbReference type="InterPro" id="IPR036390">
    <property type="entry name" value="WH_DNA-bd_sf"/>
</dbReference>
<keyword evidence="1" id="KW-0805">Transcription regulation</keyword>
<gene>
    <name evidence="5" type="ORF">DFJ66_6306</name>
</gene>
<dbReference type="PANTHER" id="PTHR33204">
    <property type="entry name" value="TRANSCRIPTIONAL REGULATOR, MARR FAMILY"/>
    <property type="match status" value="1"/>
</dbReference>
<dbReference type="InterPro" id="IPR036388">
    <property type="entry name" value="WH-like_DNA-bd_sf"/>
</dbReference>